<reference evidence="7" key="1">
    <citation type="submission" date="2022-07" db="EMBL/GenBank/DDBJ databases">
        <authorList>
            <person name="Trinca V."/>
            <person name="Uliana J.V.C."/>
            <person name="Torres T.T."/>
            <person name="Ward R.J."/>
            <person name="Monesi N."/>
        </authorList>
    </citation>
    <scope>NUCLEOTIDE SEQUENCE</scope>
    <source>
        <strain evidence="7">HSMRA1968</strain>
        <tissue evidence="7">Whole embryos</tissue>
    </source>
</reference>
<dbReference type="AlphaFoldDB" id="A0A9Q0RXK9"/>
<evidence type="ECO:0000256" key="5">
    <source>
        <dbReference type="ARBA" id="ARBA00023136"/>
    </source>
</evidence>
<evidence type="ECO:0000256" key="2">
    <source>
        <dbReference type="ARBA" id="ARBA00022475"/>
    </source>
</evidence>
<protein>
    <submittedName>
        <fullName evidence="7">Uncharacterized protein</fullName>
    </submittedName>
</protein>
<gene>
    <name evidence="7" type="ORF">Bhyg_14885</name>
</gene>
<evidence type="ECO:0000256" key="4">
    <source>
        <dbReference type="ARBA" id="ARBA00022989"/>
    </source>
</evidence>
<accession>A0A9Q0RXK9</accession>
<organism evidence="7 8">
    <name type="scientific">Pseudolycoriella hygida</name>
    <dbReference type="NCBI Taxonomy" id="35572"/>
    <lineage>
        <taxon>Eukaryota</taxon>
        <taxon>Metazoa</taxon>
        <taxon>Ecdysozoa</taxon>
        <taxon>Arthropoda</taxon>
        <taxon>Hexapoda</taxon>
        <taxon>Insecta</taxon>
        <taxon>Pterygota</taxon>
        <taxon>Neoptera</taxon>
        <taxon>Endopterygota</taxon>
        <taxon>Diptera</taxon>
        <taxon>Nematocera</taxon>
        <taxon>Sciaroidea</taxon>
        <taxon>Sciaridae</taxon>
        <taxon>Pseudolycoriella</taxon>
    </lineage>
</organism>
<keyword evidence="3 6" id="KW-0812">Transmembrane</keyword>
<dbReference type="EMBL" id="WJQU01000004">
    <property type="protein sequence ID" value="KAJ6636297.1"/>
    <property type="molecule type" value="Genomic_DNA"/>
</dbReference>
<name>A0A9Q0RXK9_9DIPT</name>
<evidence type="ECO:0000313" key="8">
    <source>
        <dbReference type="Proteomes" id="UP001151699"/>
    </source>
</evidence>
<keyword evidence="8" id="KW-1185">Reference proteome</keyword>
<dbReference type="Pfam" id="PF08395">
    <property type="entry name" value="7tm_7"/>
    <property type="match status" value="1"/>
</dbReference>
<feature type="transmembrane region" description="Helical" evidence="6">
    <location>
        <begin position="27"/>
        <end position="54"/>
    </location>
</feature>
<evidence type="ECO:0000313" key="7">
    <source>
        <dbReference type="EMBL" id="KAJ6636297.1"/>
    </source>
</evidence>
<keyword evidence="2" id="KW-1003">Cell membrane</keyword>
<dbReference type="GO" id="GO:0050909">
    <property type="term" value="P:sensory perception of taste"/>
    <property type="evidence" value="ECO:0007669"/>
    <property type="project" value="InterPro"/>
</dbReference>
<keyword evidence="5 6" id="KW-0472">Membrane</keyword>
<sequence>MSSDAVVFHLQQFSVFYTKFSDIAEKLFQIFGFQVLLTLAAASAFTLSSLFYVFDVIYEYPNLTETFKNNGTEITNALVFTAIHITELFSIISAGQTIETEIERSFHICYQLSVSEKITGSTRDAVDQLHVNMRNKRPKLFLLGILKVEKSMLLASELDVIFLSPSWRN</sequence>
<proteinExistence type="predicted"/>
<evidence type="ECO:0000256" key="3">
    <source>
        <dbReference type="ARBA" id="ARBA00022692"/>
    </source>
</evidence>
<dbReference type="Proteomes" id="UP001151699">
    <property type="component" value="Chromosome C"/>
</dbReference>
<dbReference type="OrthoDB" id="10587933at2759"/>
<dbReference type="InterPro" id="IPR013604">
    <property type="entry name" value="7TM_chemorcpt"/>
</dbReference>
<dbReference type="GO" id="GO:0005886">
    <property type="term" value="C:plasma membrane"/>
    <property type="evidence" value="ECO:0007669"/>
    <property type="project" value="UniProtKB-SubCell"/>
</dbReference>
<comment type="subcellular location">
    <subcellularLocation>
        <location evidence="1">Cell membrane</location>
        <topology evidence="1">Multi-pass membrane protein</topology>
    </subcellularLocation>
</comment>
<evidence type="ECO:0000256" key="6">
    <source>
        <dbReference type="SAM" id="Phobius"/>
    </source>
</evidence>
<keyword evidence="4 6" id="KW-1133">Transmembrane helix</keyword>
<evidence type="ECO:0000256" key="1">
    <source>
        <dbReference type="ARBA" id="ARBA00004651"/>
    </source>
</evidence>
<comment type="caution">
    <text evidence="7">The sequence shown here is derived from an EMBL/GenBank/DDBJ whole genome shotgun (WGS) entry which is preliminary data.</text>
</comment>